<protein>
    <recommendedName>
        <fullName evidence="4 11">tRNA uridine 5-carboxymethylaminomethyl modification enzyme MnmG</fullName>
    </recommendedName>
    <alternativeName>
        <fullName evidence="10 11">Glucose-inhibited division protein A</fullName>
    </alternativeName>
</protein>
<dbReference type="FunFam" id="3.50.50.60:FF:001052">
    <property type="entry name" value="tRNA uridine 5-carboxymethylaminomethyl modification enzyme MnmG 1"/>
    <property type="match status" value="1"/>
</dbReference>
<evidence type="ECO:0000313" key="14">
    <source>
        <dbReference type="Proteomes" id="UP000003643"/>
    </source>
</evidence>
<evidence type="ECO:0000256" key="5">
    <source>
        <dbReference type="ARBA" id="ARBA00022630"/>
    </source>
</evidence>
<dbReference type="InterPro" id="IPR036188">
    <property type="entry name" value="FAD/NAD-bd_sf"/>
</dbReference>
<evidence type="ECO:0000256" key="11">
    <source>
        <dbReference type="HAMAP-Rule" id="MF_00129"/>
    </source>
</evidence>
<dbReference type="FunFam" id="1.10.150.570:FF:000001">
    <property type="entry name" value="tRNA uridine 5-carboxymethylaminomethyl modification enzyme MnmG"/>
    <property type="match status" value="1"/>
</dbReference>
<sequence length="632" mass="71668">MKIEMDKDYDVIVVGAGHAGVEAALASARLGNKTALITLYLDTISMMSCNPSIGGPGKSNLVTEIDVLGGEMGRHIDEFNLQLKDLNTSKGPAARITRGQADKYKYRRKMREKLEKTENISLIQDCVEEILVEDIKDSQNSNYIKEVTGIKTRLGIIYNAKVIVLATGTFLKGKIVIGDVSYSAGRQGETSAEKLSDSLRELGIKIERYQTATPPRLDKKTIDFSQLEELKGEEHPRYFSLFTKKEKNNTVPTWLTYTSDKTIEVIKEMMKFSPIVSGMVNTHGPRHCPSIDRKVLNFPDKEKHQIFLEMESENSDEIYVNGLTTAMPAFVQEKILKTIKGLENAKIMRHGYAVEYDYAPASQLYPSLENKRISGLFFAGQINGTSGYEEAAAQGFIAGVNAAKKIKGEKPVIIDRSEAYIGVLIDDLIHKKTPEPYRVLPSRAEYRLTLRYDNAFMRLFDKIKEVGIVDKDKIEFLEKSINDVYMEINNLKNISVSMNEANKFLENLDIEERFVKGVKASEILKIKDVRYDDLKVFLNLNDYEDFVKNQIETMIKYEIFIERENKQIEKFKKLEHMYIPENINYDEIKGISNIARAGLDEVRPLSIGEATRISGVTSNDITLIIAYMNMKL</sequence>
<dbReference type="SUPFAM" id="SSF51905">
    <property type="entry name" value="FAD/NAD(P)-binding domain"/>
    <property type="match status" value="1"/>
</dbReference>
<dbReference type="EMBL" id="ADVK01000042">
    <property type="protein sequence ID" value="EFG94934.1"/>
    <property type="molecule type" value="Genomic_DNA"/>
</dbReference>
<evidence type="ECO:0000256" key="2">
    <source>
        <dbReference type="ARBA" id="ARBA00003717"/>
    </source>
</evidence>
<dbReference type="InterPro" id="IPR049312">
    <property type="entry name" value="GIDA_C_N"/>
</dbReference>
<dbReference type="Pfam" id="PF01134">
    <property type="entry name" value="GIDA"/>
    <property type="match status" value="1"/>
</dbReference>
<organism evidence="13 14">
    <name type="scientific">Fusobacterium nucleatum subsp. nucleatum (strain ATCC 23726 / VPI 4351)</name>
    <dbReference type="NCBI Taxonomy" id="525283"/>
    <lineage>
        <taxon>Bacteria</taxon>
        <taxon>Fusobacteriati</taxon>
        <taxon>Fusobacteriota</taxon>
        <taxon>Fusobacteriia</taxon>
        <taxon>Fusobacteriales</taxon>
        <taxon>Fusobacteriaceae</taxon>
        <taxon>Fusobacterium</taxon>
    </lineage>
</organism>
<reference evidence="13 14" key="1">
    <citation type="submission" date="2010-04" db="EMBL/GenBank/DDBJ databases">
        <authorList>
            <person name="Qin X."/>
            <person name="Bachman B."/>
            <person name="Battles P."/>
            <person name="Bell A."/>
            <person name="Bess C."/>
            <person name="Bickham C."/>
            <person name="Chaboub L."/>
            <person name="Chen D."/>
            <person name="Coyle M."/>
            <person name="Deiros D.R."/>
            <person name="Dinh H."/>
            <person name="Forbes L."/>
            <person name="Fowler G."/>
            <person name="Francisco L."/>
            <person name="Fu Q."/>
            <person name="Gubbala S."/>
            <person name="Hale W."/>
            <person name="Han Y."/>
            <person name="Hemphill L."/>
            <person name="Highlander S.K."/>
            <person name="Hirani K."/>
            <person name="Hogues M."/>
            <person name="Jackson L."/>
            <person name="Jakkamsetti A."/>
            <person name="Javaid M."/>
            <person name="Jiang H."/>
            <person name="Korchina V."/>
            <person name="Kovar C."/>
            <person name="Lara F."/>
            <person name="Lee S."/>
            <person name="Mata R."/>
            <person name="Mathew T."/>
            <person name="Moen C."/>
            <person name="Morales K."/>
            <person name="Munidasa M."/>
            <person name="Nazareth L."/>
            <person name="Ngo R."/>
            <person name="Nguyen L."/>
            <person name="Okwuonu G."/>
            <person name="Ongeri F."/>
            <person name="Patil S."/>
            <person name="Petrosino J."/>
            <person name="Pham C."/>
            <person name="Pham P."/>
            <person name="Pu L.-L."/>
            <person name="Puazo M."/>
            <person name="Raj R."/>
            <person name="Reid J."/>
            <person name="Rouhana J."/>
            <person name="Saada N."/>
            <person name="Shang Y."/>
            <person name="Simmons D."/>
            <person name="Thornton R."/>
            <person name="Warren J."/>
            <person name="Weissenberger G."/>
            <person name="Zhang J."/>
            <person name="Zhang L."/>
            <person name="Zhou C."/>
            <person name="Zhu D."/>
            <person name="Muzny D."/>
            <person name="Worley K."/>
            <person name="Gibbs R."/>
        </authorList>
    </citation>
    <scope>NUCLEOTIDE SEQUENCE [LARGE SCALE GENOMIC DNA]</scope>
    <source>
        <strain evidence="14">ATCC 23726 / VPI 4351</strain>
    </source>
</reference>
<evidence type="ECO:0000256" key="10">
    <source>
        <dbReference type="ARBA" id="ARBA00031800"/>
    </source>
</evidence>
<keyword evidence="8 11" id="KW-0520">NAD</keyword>
<comment type="cofactor">
    <cofactor evidence="1 11">
        <name>FAD</name>
        <dbReference type="ChEBI" id="CHEBI:57692"/>
    </cofactor>
</comment>
<evidence type="ECO:0000256" key="9">
    <source>
        <dbReference type="ARBA" id="ARBA00025948"/>
    </source>
</evidence>
<dbReference type="InterPro" id="IPR044920">
    <property type="entry name" value="MnmG_C_subdom_sf"/>
</dbReference>
<dbReference type="FunFam" id="3.50.50.60:FF:000002">
    <property type="entry name" value="tRNA uridine 5-carboxymethylaminomethyl modification enzyme MnmG"/>
    <property type="match status" value="1"/>
</dbReference>
<keyword evidence="7 11" id="KW-0274">FAD</keyword>
<proteinExistence type="inferred from homology"/>
<comment type="function">
    <text evidence="2 11">NAD-binding protein involved in the addition of a carboxymethylaminomethyl (cmnm) group at the wobble position (U34) of certain tRNAs, forming tRNA-cmnm(5)s(2)U34.</text>
</comment>
<dbReference type="Gene3D" id="1.10.10.1800">
    <property type="entry name" value="tRNA uridine 5-carboxymethylaminomethyl modification enzyme MnmG/GidA"/>
    <property type="match status" value="1"/>
</dbReference>
<comment type="subcellular location">
    <subcellularLocation>
        <location evidence="11">Cytoplasm</location>
    </subcellularLocation>
</comment>
<evidence type="ECO:0000256" key="1">
    <source>
        <dbReference type="ARBA" id="ARBA00001974"/>
    </source>
</evidence>
<dbReference type="Gene3D" id="3.50.50.60">
    <property type="entry name" value="FAD/NAD(P)-binding domain"/>
    <property type="match status" value="2"/>
</dbReference>
<dbReference type="Pfam" id="PF21680">
    <property type="entry name" value="GIDA_C_1st"/>
    <property type="match status" value="1"/>
</dbReference>
<dbReference type="NCBIfam" id="TIGR00136">
    <property type="entry name" value="mnmG_gidA"/>
    <property type="match status" value="1"/>
</dbReference>
<dbReference type="HAMAP" id="MF_00129">
    <property type="entry name" value="MnmG_GidA"/>
    <property type="match status" value="1"/>
</dbReference>
<feature type="domain" description="tRNA uridine 5-carboxymethylaminomethyl modification enzyme C-terminal subdomain" evidence="12">
    <location>
        <begin position="555"/>
        <end position="626"/>
    </location>
</feature>
<dbReference type="AlphaFoldDB" id="D5RE67"/>
<dbReference type="PANTHER" id="PTHR11806:SF0">
    <property type="entry name" value="PROTEIN MTO1 HOMOLOG, MITOCHONDRIAL"/>
    <property type="match status" value="1"/>
</dbReference>
<dbReference type="PROSITE" id="PS01280">
    <property type="entry name" value="GIDA_1"/>
    <property type="match status" value="1"/>
</dbReference>
<evidence type="ECO:0000256" key="8">
    <source>
        <dbReference type="ARBA" id="ARBA00023027"/>
    </source>
</evidence>
<dbReference type="PANTHER" id="PTHR11806">
    <property type="entry name" value="GLUCOSE INHIBITED DIVISION PROTEIN A"/>
    <property type="match status" value="1"/>
</dbReference>
<dbReference type="InterPro" id="IPR040131">
    <property type="entry name" value="MnmG_N"/>
</dbReference>
<dbReference type="InterPro" id="IPR026904">
    <property type="entry name" value="MnmG_C"/>
</dbReference>
<dbReference type="Proteomes" id="UP000003643">
    <property type="component" value="Unassembled WGS sequence"/>
</dbReference>
<evidence type="ECO:0000313" key="13">
    <source>
        <dbReference type="EMBL" id="EFG94934.1"/>
    </source>
</evidence>
<dbReference type="PROSITE" id="PS01281">
    <property type="entry name" value="GIDA_2"/>
    <property type="match status" value="1"/>
</dbReference>
<comment type="caution">
    <text evidence="13">The sequence shown here is derived from an EMBL/GenBank/DDBJ whole genome shotgun (WGS) entry which is preliminary data.</text>
</comment>
<dbReference type="PRINTS" id="PR00368">
    <property type="entry name" value="FADPNR"/>
</dbReference>
<feature type="binding site" evidence="11">
    <location>
        <begin position="284"/>
        <end position="298"/>
    </location>
    <ligand>
        <name>NAD(+)</name>
        <dbReference type="ChEBI" id="CHEBI:57540"/>
    </ligand>
</feature>
<dbReference type="GO" id="GO:0030488">
    <property type="term" value="P:tRNA methylation"/>
    <property type="evidence" value="ECO:0007669"/>
    <property type="project" value="TreeGrafter"/>
</dbReference>
<dbReference type="InterPro" id="IPR002218">
    <property type="entry name" value="MnmG-rel"/>
</dbReference>
<accession>D5RE67</accession>
<evidence type="ECO:0000259" key="12">
    <source>
        <dbReference type="SMART" id="SM01228"/>
    </source>
</evidence>
<comment type="caution">
    <text evidence="11">Lacks conserved residue(s) required for the propagation of feature annotation.</text>
</comment>
<evidence type="ECO:0000256" key="4">
    <source>
        <dbReference type="ARBA" id="ARBA00020461"/>
    </source>
</evidence>
<dbReference type="InterPro" id="IPR047001">
    <property type="entry name" value="MnmG_C_subdom"/>
</dbReference>
<comment type="similarity">
    <text evidence="3 11">Belongs to the MnmG family.</text>
</comment>
<comment type="subunit">
    <text evidence="9 11">Homodimer. Heterotetramer of two MnmE and two MnmG subunits.</text>
</comment>
<dbReference type="Pfam" id="PF13932">
    <property type="entry name" value="SAM_GIDA_C"/>
    <property type="match status" value="1"/>
</dbReference>
<dbReference type="InterPro" id="IPR020595">
    <property type="entry name" value="MnmG-rel_CS"/>
</dbReference>
<dbReference type="GO" id="GO:0005829">
    <property type="term" value="C:cytosol"/>
    <property type="evidence" value="ECO:0007669"/>
    <property type="project" value="TreeGrafter"/>
</dbReference>
<dbReference type="InterPro" id="IPR004416">
    <property type="entry name" value="MnmG"/>
</dbReference>
<keyword evidence="5 11" id="KW-0285">Flavoprotein</keyword>
<gene>
    <name evidence="11" type="primary">mnmG</name>
    <name evidence="11 13" type="synonym">gidA</name>
    <name evidence="13" type="ORF">HMPREF0397_1502</name>
</gene>
<dbReference type="PRINTS" id="PR00411">
    <property type="entry name" value="PNDRDTASEI"/>
</dbReference>
<keyword evidence="6 11" id="KW-0819">tRNA processing</keyword>
<name>D5RE67_FUSN2</name>
<evidence type="ECO:0000256" key="7">
    <source>
        <dbReference type="ARBA" id="ARBA00022827"/>
    </source>
</evidence>
<evidence type="ECO:0000256" key="3">
    <source>
        <dbReference type="ARBA" id="ARBA00007653"/>
    </source>
</evidence>
<keyword evidence="11" id="KW-0963">Cytoplasm</keyword>
<feature type="binding site" evidence="11">
    <location>
        <begin position="15"/>
        <end position="20"/>
    </location>
    <ligand>
        <name>FAD</name>
        <dbReference type="ChEBI" id="CHEBI:57692"/>
    </ligand>
</feature>
<dbReference type="GO" id="GO:0050660">
    <property type="term" value="F:flavin adenine dinucleotide binding"/>
    <property type="evidence" value="ECO:0007669"/>
    <property type="project" value="UniProtKB-UniRule"/>
</dbReference>
<evidence type="ECO:0000256" key="6">
    <source>
        <dbReference type="ARBA" id="ARBA00022694"/>
    </source>
</evidence>
<dbReference type="SMART" id="SM01228">
    <property type="entry name" value="GIDA_assoc_3"/>
    <property type="match status" value="1"/>
</dbReference>
<dbReference type="GO" id="GO:0002098">
    <property type="term" value="P:tRNA wobble uridine modification"/>
    <property type="evidence" value="ECO:0007669"/>
    <property type="project" value="InterPro"/>
</dbReference>
<dbReference type="Gene3D" id="1.10.150.570">
    <property type="entry name" value="GidA associated domain, C-terminal subdomain"/>
    <property type="match status" value="1"/>
</dbReference>